<feature type="domain" description="Asparagine synthetase" evidence="6">
    <location>
        <begin position="366"/>
        <end position="425"/>
    </location>
</feature>
<protein>
    <recommendedName>
        <fullName evidence="6">Asparagine synthetase domain-containing protein</fullName>
    </recommendedName>
</protein>
<feature type="compositionally biased region" description="Polar residues" evidence="4">
    <location>
        <begin position="17"/>
        <end position="30"/>
    </location>
</feature>
<dbReference type="PANTHER" id="PTHR45937">
    <property type="entry name" value="ASPARAGINE SYNTHETASE DOMAIN-CONTAINING PROTEIN 1"/>
    <property type="match status" value="1"/>
</dbReference>
<dbReference type="CDD" id="cd01991">
    <property type="entry name" value="Asn_synthase_B_C"/>
    <property type="match status" value="1"/>
</dbReference>
<dbReference type="InterPro" id="IPR001962">
    <property type="entry name" value="Asn_synthase"/>
</dbReference>
<dbReference type="PANTHER" id="PTHR45937:SF1">
    <property type="entry name" value="ASPARAGINE SYNTHETASE DOMAIN-CONTAINING PROTEIN 1"/>
    <property type="match status" value="1"/>
</dbReference>
<evidence type="ECO:0000313" key="7">
    <source>
        <dbReference type="EMBL" id="CAI5726284.1"/>
    </source>
</evidence>
<reference evidence="7" key="1">
    <citation type="submission" date="2022-12" db="EMBL/GenBank/DDBJ databases">
        <authorList>
            <person name="Webb A."/>
        </authorList>
    </citation>
    <scope>NUCLEOTIDE SEQUENCE</scope>
    <source>
        <strain evidence="7">Hp1</strain>
    </source>
</reference>
<feature type="chain" id="PRO_5043987347" description="Asparagine synthetase domain-containing protein" evidence="5">
    <location>
        <begin position="20"/>
        <end position="740"/>
    </location>
</feature>
<keyword evidence="5" id="KW-0732">Signal</keyword>
<evidence type="ECO:0000313" key="8">
    <source>
        <dbReference type="Proteomes" id="UP001162031"/>
    </source>
</evidence>
<feature type="domain" description="Asparagine synthetase" evidence="6">
    <location>
        <begin position="619"/>
        <end position="697"/>
    </location>
</feature>
<dbReference type="GO" id="GO:0006529">
    <property type="term" value="P:asparagine biosynthetic process"/>
    <property type="evidence" value="ECO:0007669"/>
    <property type="project" value="UniProtKB-KW"/>
</dbReference>
<organism evidence="7 8">
    <name type="scientific">Hyaloperonospora brassicae</name>
    <name type="common">Brassica downy mildew</name>
    <name type="synonym">Peronospora brassicae</name>
    <dbReference type="NCBI Taxonomy" id="162125"/>
    <lineage>
        <taxon>Eukaryota</taxon>
        <taxon>Sar</taxon>
        <taxon>Stramenopiles</taxon>
        <taxon>Oomycota</taxon>
        <taxon>Peronosporomycetes</taxon>
        <taxon>Peronosporales</taxon>
        <taxon>Peronosporaceae</taxon>
        <taxon>Hyaloperonospora</taxon>
    </lineage>
</organism>
<keyword evidence="8" id="KW-1185">Reference proteome</keyword>
<dbReference type="InterPro" id="IPR029055">
    <property type="entry name" value="Ntn_hydrolases_N"/>
</dbReference>
<dbReference type="Proteomes" id="UP001162031">
    <property type="component" value="Unassembled WGS sequence"/>
</dbReference>
<sequence>MCGIAFVLTALLESPPTCANASRASPSSNQKSRRDVQTQCESSHVDHDLESRLRERGPDQYHCHLRHMGSSSKHNRCFTLAMHSAVLHLRGPQIIRQPVVDDDDNVLCWNGEVFGMGGRERSAARECNINDDDTSDDELMHLSDTMMLSERLQLAARQQVAGATSTTGVTDPVVEVLRQVHGPFAIVWLHATTKRVYFAHDRFGRRSLLYKRWARDQREDMIVELAKTTTTASTTCSETDLTRFVLTNVAIGHDNSDLMQYRELPASGIYVLDLHEDQALTATTTPSYRMEFHPYAPIAPMLALAVSAMKTSTDVSDRFGCQLPRIATTPDITKTLEAAAQALLVALSNAVGLRVRSVPSRAFRGSNDATARAAVFFSGGLDSVVLAALTHLHAPATEPVDLLTVCFDEKSSFASPDRRAAELAHAELCKLFPQRQWNLVKINVSREELASKQCEIQTLMAPCDTHMDFNIGAAFWFLSRGRGVLTEVTPAEEQSASKTINVRRIDSCGHIHNTLRSTRVNTDLPLDRCVNPATTAPQQEQDDTSKSVPERSPVSSHKHCSEHTDPRTMSISMSAPIQTGSTSSVSSHYQTSARVVLVGIGADEQLAGYGRHRTTLVHGGAQALRAELKKDLSRLWTRNLGRDDRCIAAHGREARFPYLDESVVATIASFPISCLCDADLPRGVGDKRVLRVVAQALGLKSCAELAKRAIQFGSRIAKVSHTGSNRQTQGDSKFISMRES</sequence>
<name>A0AAV0TSE7_HYABA</name>
<evidence type="ECO:0000256" key="5">
    <source>
        <dbReference type="SAM" id="SignalP"/>
    </source>
</evidence>
<dbReference type="AlphaFoldDB" id="A0AAV0TSE7"/>
<proteinExistence type="predicted"/>
<evidence type="ECO:0000256" key="2">
    <source>
        <dbReference type="ARBA" id="ARBA00022888"/>
    </source>
</evidence>
<dbReference type="EMBL" id="CANTFL010000641">
    <property type="protein sequence ID" value="CAI5726284.1"/>
    <property type="molecule type" value="Genomic_DNA"/>
</dbReference>
<feature type="compositionally biased region" description="Polar residues" evidence="4">
    <location>
        <begin position="721"/>
        <end position="731"/>
    </location>
</feature>
<dbReference type="Gene3D" id="3.40.50.620">
    <property type="entry name" value="HUPs"/>
    <property type="match status" value="2"/>
</dbReference>
<keyword evidence="3" id="KW-0315">Glutamine amidotransferase</keyword>
<comment type="caution">
    <text evidence="7">The sequence shown here is derived from an EMBL/GenBank/DDBJ whole genome shotgun (WGS) entry which is preliminary data.</text>
</comment>
<keyword evidence="1" id="KW-0028">Amino-acid biosynthesis</keyword>
<evidence type="ECO:0000259" key="6">
    <source>
        <dbReference type="Pfam" id="PF00733"/>
    </source>
</evidence>
<keyword evidence="2" id="KW-0061">Asparagine biosynthesis</keyword>
<dbReference type="InterPro" id="IPR014729">
    <property type="entry name" value="Rossmann-like_a/b/a_fold"/>
</dbReference>
<dbReference type="Gene3D" id="3.60.20.10">
    <property type="entry name" value="Glutamine Phosphoribosylpyrophosphate, subunit 1, domain 1"/>
    <property type="match status" value="1"/>
</dbReference>
<dbReference type="SUPFAM" id="SSF52402">
    <property type="entry name" value="Adenine nucleotide alpha hydrolases-like"/>
    <property type="match status" value="1"/>
</dbReference>
<dbReference type="Pfam" id="PF00733">
    <property type="entry name" value="Asn_synthase"/>
    <property type="match status" value="2"/>
</dbReference>
<evidence type="ECO:0000256" key="3">
    <source>
        <dbReference type="ARBA" id="ARBA00022962"/>
    </source>
</evidence>
<gene>
    <name evidence="7" type="ORF">HBR001_LOCUS3805</name>
</gene>
<dbReference type="SUPFAM" id="SSF56235">
    <property type="entry name" value="N-terminal nucleophile aminohydrolases (Ntn hydrolases)"/>
    <property type="match status" value="1"/>
</dbReference>
<dbReference type="InterPro" id="IPR051857">
    <property type="entry name" value="Asn_synthetase_domain"/>
</dbReference>
<feature type="region of interest" description="Disordered" evidence="4">
    <location>
        <begin position="17"/>
        <end position="46"/>
    </location>
</feature>
<accession>A0AAV0TSE7</accession>
<feature type="region of interest" description="Disordered" evidence="4">
    <location>
        <begin position="529"/>
        <end position="571"/>
    </location>
</feature>
<dbReference type="GO" id="GO:0004066">
    <property type="term" value="F:asparagine synthase (glutamine-hydrolyzing) activity"/>
    <property type="evidence" value="ECO:0007669"/>
    <property type="project" value="InterPro"/>
</dbReference>
<feature type="signal peptide" evidence="5">
    <location>
        <begin position="1"/>
        <end position="19"/>
    </location>
</feature>
<feature type="region of interest" description="Disordered" evidence="4">
    <location>
        <begin position="721"/>
        <end position="740"/>
    </location>
</feature>
<evidence type="ECO:0000256" key="4">
    <source>
        <dbReference type="SAM" id="MobiDB-lite"/>
    </source>
</evidence>
<evidence type="ECO:0000256" key="1">
    <source>
        <dbReference type="ARBA" id="ARBA00022605"/>
    </source>
</evidence>